<dbReference type="AlphaFoldDB" id="A0A8J3AMM7"/>
<dbReference type="GO" id="GO:0005886">
    <property type="term" value="C:plasma membrane"/>
    <property type="evidence" value="ECO:0007669"/>
    <property type="project" value="UniProtKB-SubCell"/>
</dbReference>
<dbReference type="OrthoDB" id="9787732at2"/>
<name>A0A8J3AMM7_9BACI</name>
<dbReference type="Pfam" id="PF06271">
    <property type="entry name" value="RDD"/>
    <property type="match status" value="1"/>
</dbReference>
<keyword evidence="4 6" id="KW-1133">Transmembrane helix</keyword>
<feature type="transmembrane region" description="Helical" evidence="6">
    <location>
        <begin position="106"/>
        <end position="128"/>
    </location>
</feature>
<gene>
    <name evidence="8" type="ORF">GCM10007380_38340</name>
</gene>
<proteinExistence type="predicted"/>
<evidence type="ECO:0000313" key="8">
    <source>
        <dbReference type="EMBL" id="GGI17517.1"/>
    </source>
</evidence>
<feature type="transmembrane region" description="Helical" evidence="6">
    <location>
        <begin position="12"/>
        <end position="32"/>
    </location>
</feature>
<evidence type="ECO:0000256" key="2">
    <source>
        <dbReference type="ARBA" id="ARBA00022475"/>
    </source>
</evidence>
<dbReference type="RefSeq" id="WP_088001998.1">
    <property type="nucleotide sequence ID" value="NZ_BMHB01000003.1"/>
</dbReference>
<sequence length="153" mass="17673">MDFELSSRKRRFFASWIDGMASIALSKIGLLLFGLSNEEFLKSYMFDSFSLFLYTIFLIVSIIVLDIVIPTYFWNGQTIGKKLLRIRVVTDEGEDVDIKTMTMRSIFLLVSGINLPVIPEGMMVIYLVDSFMIFRKDKKTLHDQIAKTKVVYC</sequence>
<dbReference type="InterPro" id="IPR051791">
    <property type="entry name" value="Pra-immunoreactive"/>
</dbReference>
<evidence type="ECO:0000256" key="4">
    <source>
        <dbReference type="ARBA" id="ARBA00022989"/>
    </source>
</evidence>
<keyword evidence="9" id="KW-1185">Reference proteome</keyword>
<keyword evidence="2" id="KW-1003">Cell membrane</keyword>
<reference evidence="9" key="1">
    <citation type="journal article" date="2019" name="Int. J. Syst. Evol. Microbiol.">
        <title>The Global Catalogue of Microorganisms (GCM) 10K type strain sequencing project: providing services to taxonomists for standard genome sequencing and annotation.</title>
        <authorList>
            <consortium name="The Broad Institute Genomics Platform"/>
            <consortium name="The Broad Institute Genome Sequencing Center for Infectious Disease"/>
            <person name="Wu L."/>
            <person name="Ma J."/>
        </authorList>
    </citation>
    <scope>NUCLEOTIDE SEQUENCE [LARGE SCALE GENOMIC DNA]</scope>
    <source>
        <strain evidence="9">CGMCC 1.14993</strain>
    </source>
</reference>
<evidence type="ECO:0000256" key="6">
    <source>
        <dbReference type="SAM" id="Phobius"/>
    </source>
</evidence>
<keyword evidence="5 6" id="KW-0472">Membrane</keyword>
<comment type="subcellular location">
    <subcellularLocation>
        <location evidence="1">Cell membrane</location>
        <topology evidence="1">Multi-pass membrane protein</topology>
    </subcellularLocation>
</comment>
<feature type="domain" description="RDD" evidence="7">
    <location>
        <begin position="8"/>
        <end position="147"/>
    </location>
</feature>
<evidence type="ECO:0000313" key="9">
    <source>
        <dbReference type="Proteomes" id="UP000626244"/>
    </source>
</evidence>
<evidence type="ECO:0000256" key="3">
    <source>
        <dbReference type="ARBA" id="ARBA00022692"/>
    </source>
</evidence>
<dbReference type="InterPro" id="IPR010432">
    <property type="entry name" value="RDD"/>
</dbReference>
<accession>A0A8J3AMM7</accession>
<dbReference type="PANTHER" id="PTHR36115">
    <property type="entry name" value="PROLINE-RICH ANTIGEN HOMOLOG-RELATED"/>
    <property type="match status" value="1"/>
</dbReference>
<evidence type="ECO:0000256" key="1">
    <source>
        <dbReference type="ARBA" id="ARBA00004651"/>
    </source>
</evidence>
<dbReference type="Proteomes" id="UP000626244">
    <property type="component" value="Unassembled WGS sequence"/>
</dbReference>
<organism evidence="8 9">
    <name type="scientific">Gottfriedia solisilvae</name>
    <dbReference type="NCBI Taxonomy" id="1516104"/>
    <lineage>
        <taxon>Bacteria</taxon>
        <taxon>Bacillati</taxon>
        <taxon>Bacillota</taxon>
        <taxon>Bacilli</taxon>
        <taxon>Bacillales</taxon>
        <taxon>Bacillaceae</taxon>
        <taxon>Gottfriedia</taxon>
    </lineage>
</organism>
<dbReference type="EMBL" id="BMHB01000003">
    <property type="protein sequence ID" value="GGI17517.1"/>
    <property type="molecule type" value="Genomic_DNA"/>
</dbReference>
<comment type="caution">
    <text evidence="8">The sequence shown here is derived from an EMBL/GenBank/DDBJ whole genome shotgun (WGS) entry which is preliminary data.</text>
</comment>
<keyword evidence="3 6" id="KW-0812">Transmembrane</keyword>
<evidence type="ECO:0000256" key="5">
    <source>
        <dbReference type="ARBA" id="ARBA00023136"/>
    </source>
</evidence>
<evidence type="ECO:0000259" key="7">
    <source>
        <dbReference type="Pfam" id="PF06271"/>
    </source>
</evidence>
<feature type="transmembrane region" description="Helical" evidence="6">
    <location>
        <begin position="52"/>
        <end position="75"/>
    </location>
</feature>
<protein>
    <recommendedName>
        <fullName evidence="7">RDD domain-containing protein</fullName>
    </recommendedName>
</protein>